<evidence type="ECO:0000256" key="2">
    <source>
        <dbReference type="ARBA" id="ARBA00022490"/>
    </source>
</evidence>
<evidence type="ECO:0000256" key="6">
    <source>
        <dbReference type="HAMAP-Rule" id="MF_00337"/>
    </source>
</evidence>
<gene>
    <name evidence="6" type="primary">xseB</name>
    <name evidence="8" type="ORF">R6G80_00320</name>
</gene>
<dbReference type="EMBL" id="JAWNGC010000001">
    <property type="protein sequence ID" value="MDY5154179.1"/>
    <property type="molecule type" value="Genomic_DNA"/>
</dbReference>
<comment type="subunit">
    <text evidence="6">Heterooligomer composed of large and small subunits.</text>
</comment>
<feature type="region of interest" description="Disordered" evidence="7">
    <location>
        <begin position="76"/>
        <end position="172"/>
    </location>
</feature>
<dbReference type="NCBIfam" id="NF002139">
    <property type="entry name" value="PRK00977.1-3"/>
    <property type="match status" value="1"/>
</dbReference>
<sequence>MADTQHRHEHEEDLHAKIAKLSYEDARARLVDIVTRLEQGSIPLEESLRLWEIGEALGKHCQAWLDGVAQRINDAENGETSASTTNIAGNTAQNHEPTSNGAQNNTPASNGAQNNTPASNTAHPVSNRTTQPNDNNPAQTDHSHNQQPQPSQNTHPHKGQSSTQRSTTQEDKISALQQAVNNVRSEDIPAVTLPATHTKPANVELETSAEDNGEDFNPEDEETTALDTTPLTVHPEDFE</sequence>
<dbReference type="GO" id="GO:0009318">
    <property type="term" value="C:exodeoxyribonuclease VII complex"/>
    <property type="evidence" value="ECO:0007669"/>
    <property type="project" value="UniProtKB-UniRule"/>
</dbReference>
<dbReference type="HAMAP" id="MF_00337">
    <property type="entry name" value="Exonuc_7_S"/>
    <property type="match status" value="1"/>
</dbReference>
<evidence type="ECO:0000256" key="7">
    <source>
        <dbReference type="SAM" id="MobiDB-lite"/>
    </source>
</evidence>
<dbReference type="PANTHER" id="PTHR34137:SF1">
    <property type="entry name" value="EXODEOXYRIBONUCLEASE 7 SMALL SUBUNIT"/>
    <property type="match status" value="1"/>
</dbReference>
<name>A0AAW9HRB3_9ACTO</name>
<dbReference type="EC" id="3.1.11.6" evidence="6"/>
<evidence type="ECO:0000256" key="5">
    <source>
        <dbReference type="ARBA" id="ARBA00022839"/>
    </source>
</evidence>
<dbReference type="InterPro" id="IPR003761">
    <property type="entry name" value="Exonuc_VII_S"/>
</dbReference>
<reference evidence="8" key="1">
    <citation type="submission" date="2023-10" db="EMBL/GenBank/DDBJ databases">
        <title>Whole Genome based description of the genera Actinobaculum and Actinotignum reveals a complex phylogenetic relationship within the species included in the genus Actinotignum.</title>
        <authorList>
            <person name="Jensen C.S."/>
            <person name="Dargis R."/>
            <person name="Kemp M."/>
            <person name="Christensen J.J."/>
        </authorList>
    </citation>
    <scope>NUCLEOTIDE SEQUENCE</scope>
    <source>
        <strain evidence="8">SLA_B511</strain>
    </source>
</reference>
<organism evidence="8 9">
    <name type="scientific">Actinotignum urinale</name>
    <dbReference type="NCBI Taxonomy" id="190146"/>
    <lineage>
        <taxon>Bacteria</taxon>
        <taxon>Bacillati</taxon>
        <taxon>Actinomycetota</taxon>
        <taxon>Actinomycetes</taxon>
        <taxon>Actinomycetales</taxon>
        <taxon>Actinomycetaceae</taxon>
        <taxon>Actinotignum</taxon>
    </lineage>
</organism>
<comment type="catalytic activity">
    <reaction evidence="6">
        <text>Exonucleolytic cleavage in either 5'- to 3'- or 3'- to 5'-direction to yield nucleoside 5'-phosphates.</text>
        <dbReference type="EC" id="3.1.11.6"/>
    </reaction>
</comment>
<comment type="similarity">
    <text evidence="1 6">Belongs to the XseB family.</text>
</comment>
<dbReference type="SUPFAM" id="SSF116842">
    <property type="entry name" value="XseB-like"/>
    <property type="match status" value="1"/>
</dbReference>
<keyword evidence="4 6" id="KW-0378">Hydrolase</keyword>
<evidence type="ECO:0000313" key="9">
    <source>
        <dbReference type="Proteomes" id="UP001281731"/>
    </source>
</evidence>
<evidence type="ECO:0000313" key="8">
    <source>
        <dbReference type="EMBL" id="MDY5154179.1"/>
    </source>
</evidence>
<dbReference type="InterPro" id="IPR037004">
    <property type="entry name" value="Exonuc_VII_ssu_sf"/>
</dbReference>
<evidence type="ECO:0000256" key="1">
    <source>
        <dbReference type="ARBA" id="ARBA00009998"/>
    </source>
</evidence>
<comment type="subcellular location">
    <subcellularLocation>
        <location evidence="6">Cytoplasm</location>
    </subcellularLocation>
</comment>
<comment type="function">
    <text evidence="6">Bidirectionally degrades single-stranded DNA into large acid-insoluble oligonucleotides, which are then degraded further into small acid-soluble oligonucleotides.</text>
</comment>
<keyword evidence="2 6" id="KW-0963">Cytoplasm</keyword>
<dbReference type="NCBIfam" id="TIGR01280">
    <property type="entry name" value="xseB"/>
    <property type="match status" value="1"/>
</dbReference>
<evidence type="ECO:0000256" key="4">
    <source>
        <dbReference type="ARBA" id="ARBA00022801"/>
    </source>
</evidence>
<accession>A0AAW9HRB3</accession>
<dbReference type="Pfam" id="PF02609">
    <property type="entry name" value="Exonuc_VII_S"/>
    <property type="match status" value="1"/>
</dbReference>
<dbReference type="GO" id="GO:0008855">
    <property type="term" value="F:exodeoxyribonuclease VII activity"/>
    <property type="evidence" value="ECO:0007669"/>
    <property type="project" value="UniProtKB-UniRule"/>
</dbReference>
<dbReference type="PANTHER" id="PTHR34137">
    <property type="entry name" value="EXODEOXYRIBONUCLEASE 7 SMALL SUBUNIT"/>
    <property type="match status" value="1"/>
</dbReference>
<feature type="compositionally biased region" description="Polar residues" evidence="7">
    <location>
        <begin position="78"/>
        <end position="167"/>
    </location>
</feature>
<feature type="region of interest" description="Disordered" evidence="7">
    <location>
        <begin position="192"/>
        <end position="239"/>
    </location>
</feature>
<dbReference type="GO" id="GO:0005829">
    <property type="term" value="C:cytosol"/>
    <property type="evidence" value="ECO:0007669"/>
    <property type="project" value="TreeGrafter"/>
</dbReference>
<proteinExistence type="inferred from homology"/>
<dbReference type="AlphaFoldDB" id="A0AAW9HRB3"/>
<comment type="caution">
    <text evidence="8">The sequence shown here is derived from an EMBL/GenBank/DDBJ whole genome shotgun (WGS) entry which is preliminary data.</text>
</comment>
<dbReference type="Gene3D" id="1.10.287.1040">
    <property type="entry name" value="Exonuclease VII, small subunit"/>
    <property type="match status" value="1"/>
</dbReference>
<protein>
    <recommendedName>
        <fullName evidence="6">Exodeoxyribonuclease 7 small subunit</fullName>
        <ecNumber evidence="6">3.1.11.6</ecNumber>
    </recommendedName>
    <alternativeName>
        <fullName evidence="6">Exodeoxyribonuclease VII small subunit</fullName>
        <shortName evidence="6">Exonuclease VII small subunit</shortName>
    </alternativeName>
</protein>
<feature type="compositionally biased region" description="Acidic residues" evidence="7">
    <location>
        <begin position="207"/>
        <end position="224"/>
    </location>
</feature>
<evidence type="ECO:0000256" key="3">
    <source>
        <dbReference type="ARBA" id="ARBA00022722"/>
    </source>
</evidence>
<keyword evidence="3 6" id="KW-0540">Nuclease</keyword>
<keyword evidence="5 6" id="KW-0269">Exonuclease</keyword>
<dbReference type="RefSeq" id="WP_320756144.1">
    <property type="nucleotide sequence ID" value="NZ_JAWNGC010000001.1"/>
</dbReference>
<dbReference type="Proteomes" id="UP001281731">
    <property type="component" value="Unassembled WGS sequence"/>
</dbReference>
<dbReference type="GO" id="GO:0006308">
    <property type="term" value="P:DNA catabolic process"/>
    <property type="evidence" value="ECO:0007669"/>
    <property type="project" value="UniProtKB-UniRule"/>
</dbReference>